<evidence type="ECO:0000256" key="1">
    <source>
        <dbReference type="SAM" id="Phobius"/>
    </source>
</evidence>
<evidence type="ECO:0000313" key="2">
    <source>
        <dbReference type="EMBL" id="KAK1301545.1"/>
    </source>
</evidence>
<keyword evidence="1" id="KW-0472">Membrane</keyword>
<keyword evidence="1" id="KW-0812">Transmembrane</keyword>
<sequence>MMPSPVAWMISRLRIISFIHRTRRLENRRICTMEWRFAWASPRDQFAPASFERLLHHQRNSESSCTLKFKTMDINFGFGFLFSLYCIFGIDRICVFTVL</sequence>
<proteinExistence type="predicted"/>
<reference evidence="2" key="1">
    <citation type="journal article" date="2023" name="Nat. Commun.">
        <title>Diploid and tetraploid genomes of Acorus and the evolution of monocots.</title>
        <authorList>
            <person name="Ma L."/>
            <person name="Liu K.W."/>
            <person name="Li Z."/>
            <person name="Hsiao Y.Y."/>
            <person name="Qi Y."/>
            <person name="Fu T."/>
            <person name="Tang G.D."/>
            <person name="Zhang D."/>
            <person name="Sun W.H."/>
            <person name="Liu D.K."/>
            <person name="Li Y."/>
            <person name="Chen G.Z."/>
            <person name="Liu X.D."/>
            <person name="Liao X.Y."/>
            <person name="Jiang Y.T."/>
            <person name="Yu X."/>
            <person name="Hao Y."/>
            <person name="Huang J."/>
            <person name="Zhao X.W."/>
            <person name="Ke S."/>
            <person name="Chen Y.Y."/>
            <person name="Wu W.L."/>
            <person name="Hsu J.L."/>
            <person name="Lin Y.F."/>
            <person name="Huang M.D."/>
            <person name="Li C.Y."/>
            <person name="Huang L."/>
            <person name="Wang Z.W."/>
            <person name="Zhao X."/>
            <person name="Zhong W.Y."/>
            <person name="Peng D.H."/>
            <person name="Ahmad S."/>
            <person name="Lan S."/>
            <person name="Zhang J.S."/>
            <person name="Tsai W.C."/>
            <person name="Van de Peer Y."/>
            <person name="Liu Z.J."/>
        </authorList>
    </citation>
    <scope>NUCLEOTIDE SEQUENCE</scope>
    <source>
        <strain evidence="2">CP</strain>
    </source>
</reference>
<dbReference type="EMBL" id="JAUJYO010000012">
    <property type="protein sequence ID" value="KAK1301545.1"/>
    <property type="molecule type" value="Genomic_DNA"/>
</dbReference>
<gene>
    <name evidence="2" type="ORF">QJS10_CPB12g00259</name>
</gene>
<dbReference type="Proteomes" id="UP001180020">
    <property type="component" value="Unassembled WGS sequence"/>
</dbReference>
<accession>A0AAV9DKW1</accession>
<dbReference type="AlphaFoldDB" id="A0AAV9DKW1"/>
<keyword evidence="3" id="KW-1185">Reference proteome</keyword>
<reference evidence="2" key="2">
    <citation type="submission" date="2023-06" db="EMBL/GenBank/DDBJ databases">
        <authorList>
            <person name="Ma L."/>
            <person name="Liu K.-W."/>
            <person name="Li Z."/>
            <person name="Hsiao Y.-Y."/>
            <person name="Qi Y."/>
            <person name="Fu T."/>
            <person name="Tang G."/>
            <person name="Zhang D."/>
            <person name="Sun W.-H."/>
            <person name="Liu D.-K."/>
            <person name="Li Y."/>
            <person name="Chen G.-Z."/>
            <person name="Liu X.-D."/>
            <person name="Liao X.-Y."/>
            <person name="Jiang Y.-T."/>
            <person name="Yu X."/>
            <person name="Hao Y."/>
            <person name="Huang J."/>
            <person name="Zhao X.-W."/>
            <person name="Ke S."/>
            <person name="Chen Y.-Y."/>
            <person name="Wu W.-L."/>
            <person name="Hsu J.-L."/>
            <person name="Lin Y.-F."/>
            <person name="Huang M.-D."/>
            <person name="Li C.-Y."/>
            <person name="Huang L."/>
            <person name="Wang Z.-W."/>
            <person name="Zhao X."/>
            <person name="Zhong W.-Y."/>
            <person name="Peng D.-H."/>
            <person name="Ahmad S."/>
            <person name="Lan S."/>
            <person name="Zhang J.-S."/>
            <person name="Tsai W.-C."/>
            <person name="Van De Peer Y."/>
            <person name="Liu Z.-J."/>
        </authorList>
    </citation>
    <scope>NUCLEOTIDE SEQUENCE</scope>
    <source>
        <strain evidence="2">CP</strain>
        <tissue evidence="2">Leaves</tissue>
    </source>
</reference>
<evidence type="ECO:0000313" key="3">
    <source>
        <dbReference type="Proteomes" id="UP001180020"/>
    </source>
</evidence>
<keyword evidence="1" id="KW-1133">Transmembrane helix</keyword>
<feature type="transmembrane region" description="Helical" evidence="1">
    <location>
        <begin position="76"/>
        <end position="98"/>
    </location>
</feature>
<name>A0AAV9DKW1_ACOCL</name>
<organism evidence="2 3">
    <name type="scientific">Acorus calamus</name>
    <name type="common">Sweet flag</name>
    <dbReference type="NCBI Taxonomy" id="4465"/>
    <lineage>
        <taxon>Eukaryota</taxon>
        <taxon>Viridiplantae</taxon>
        <taxon>Streptophyta</taxon>
        <taxon>Embryophyta</taxon>
        <taxon>Tracheophyta</taxon>
        <taxon>Spermatophyta</taxon>
        <taxon>Magnoliopsida</taxon>
        <taxon>Liliopsida</taxon>
        <taxon>Acoraceae</taxon>
        <taxon>Acorus</taxon>
    </lineage>
</organism>
<comment type="caution">
    <text evidence="2">The sequence shown here is derived from an EMBL/GenBank/DDBJ whole genome shotgun (WGS) entry which is preliminary data.</text>
</comment>
<protein>
    <submittedName>
        <fullName evidence="2">Uncharacterized protein</fullName>
    </submittedName>
</protein>